<dbReference type="FunFam" id="2.160.20.10:FF:000043">
    <property type="entry name" value="Exo-beta-1,3-glucanase, putative"/>
    <property type="match status" value="1"/>
</dbReference>
<comment type="caution">
    <text evidence="4">The sequence shown here is derived from an EMBL/GenBank/DDBJ whole genome shotgun (WGS) entry which is preliminary data.</text>
</comment>
<dbReference type="InterPro" id="IPR011050">
    <property type="entry name" value="Pectin_lyase_fold/virulence"/>
</dbReference>
<dbReference type="EMBL" id="JAUKUD010000001">
    <property type="protein sequence ID" value="KAK0754377.1"/>
    <property type="molecule type" value="Genomic_DNA"/>
</dbReference>
<reference evidence="4" key="1">
    <citation type="submission" date="2023-06" db="EMBL/GenBank/DDBJ databases">
        <title>Genome-scale phylogeny and comparative genomics of the fungal order Sordariales.</title>
        <authorList>
            <consortium name="Lawrence Berkeley National Laboratory"/>
            <person name="Hensen N."/>
            <person name="Bonometti L."/>
            <person name="Westerberg I."/>
            <person name="Brannstrom I.O."/>
            <person name="Guillou S."/>
            <person name="Cros-Aarteil S."/>
            <person name="Calhoun S."/>
            <person name="Haridas S."/>
            <person name="Kuo A."/>
            <person name="Mondo S."/>
            <person name="Pangilinan J."/>
            <person name="Riley R."/>
            <person name="LaButti K."/>
            <person name="Andreopoulos B."/>
            <person name="Lipzen A."/>
            <person name="Chen C."/>
            <person name="Yanf M."/>
            <person name="Daum C."/>
            <person name="Ng V."/>
            <person name="Clum A."/>
            <person name="Steindorff A."/>
            <person name="Ohm R."/>
            <person name="Martin F."/>
            <person name="Silar P."/>
            <person name="Natvig D."/>
            <person name="Lalanne C."/>
            <person name="Gautier V."/>
            <person name="Ament-velasquez S.L."/>
            <person name="Kruys A."/>
            <person name="Hutchinson M.I."/>
            <person name="Powell A.J."/>
            <person name="Barry K."/>
            <person name="Miller A.N."/>
            <person name="Grigoriev I.V."/>
            <person name="Debuchy R."/>
            <person name="Gladieux P."/>
            <person name="Thoren M.H."/>
            <person name="Johannesson H."/>
        </authorList>
    </citation>
    <scope>NUCLEOTIDE SEQUENCE</scope>
    <source>
        <strain evidence="4">SMH3187-1</strain>
    </source>
</reference>
<keyword evidence="4" id="KW-0456">Lyase</keyword>
<dbReference type="PANTHER" id="PTHR33928">
    <property type="entry name" value="POLYGALACTURONASE QRT3"/>
    <property type="match status" value="1"/>
</dbReference>
<dbReference type="CDD" id="cd23668">
    <property type="entry name" value="GH55_beta13glucanase-like"/>
    <property type="match status" value="1"/>
</dbReference>
<feature type="domain" description="Rhamnogalacturonase A/B/Epimerase-like pectate lyase" evidence="3">
    <location>
        <begin position="818"/>
        <end position="874"/>
    </location>
</feature>
<protein>
    <submittedName>
        <fullName evidence="4">Pectate lyase superfamily protein-domain-containing protein</fullName>
    </submittedName>
</protein>
<accession>A0AA40FAR4</accession>
<dbReference type="PANTHER" id="PTHR33928:SF2">
    <property type="entry name" value="PECTATE LYASE SUPERFAMILY PROTEIN DOMAIN-CONTAINING PROTEIN-RELATED"/>
    <property type="match status" value="1"/>
</dbReference>
<dbReference type="GO" id="GO:0004650">
    <property type="term" value="F:polygalacturonase activity"/>
    <property type="evidence" value="ECO:0007669"/>
    <property type="project" value="InterPro"/>
</dbReference>
<keyword evidence="5" id="KW-1185">Reference proteome</keyword>
<feature type="chain" id="PRO_5041227796" evidence="2">
    <location>
        <begin position="27"/>
        <end position="1563"/>
    </location>
</feature>
<keyword evidence="2" id="KW-0732">Signal</keyword>
<proteinExistence type="predicted"/>
<feature type="region of interest" description="Disordered" evidence="1">
    <location>
        <begin position="1413"/>
        <end position="1439"/>
    </location>
</feature>
<evidence type="ECO:0000313" key="4">
    <source>
        <dbReference type="EMBL" id="KAK0754377.1"/>
    </source>
</evidence>
<evidence type="ECO:0000256" key="1">
    <source>
        <dbReference type="SAM" id="MobiDB-lite"/>
    </source>
</evidence>
<name>A0AA40FAR4_9PEZI</name>
<evidence type="ECO:0000313" key="5">
    <source>
        <dbReference type="Proteomes" id="UP001172155"/>
    </source>
</evidence>
<feature type="domain" description="Rhamnogalacturonase A/B/Epimerase-like pectate lyase" evidence="3">
    <location>
        <begin position="461"/>
        <end position="686"/>
    </location>
</feature>
<feature type="compositionally biased region" description="Low complexity" evidence="1">
    <location>
        <begin position="1413"/>
        <end position="1434"/>
    </location>
</feature>
<feature type="signal peptide" evidence="2">
    <location>
        <begin position="1"/>
        <end position="26"/>
    </location>
</feature>
<evidence type="ECO:0000259" key="3">
    <source>
        <dbReference type="Pfam" id="PF12708"/>
    </source>
</evidence>
<feature type="region of interest" description="Disordered" evidence="1">
    <location>
        <begin position="128"/>
        <end position="150"/>
    </location>
</feature>
<organism evidence="4 5">
    <name type="scientific">Schizothecium vesticola</name>
    <dbReference type="NCBI Taxonomy" id="314040"/>
    <lineage>
        <taxon>Eukaryota</taxon>
        <taxon>Fungi</taxon>
        <taxon>Dikarya</taxon>
        <taxon>Ascomycota</taxon>
        <taxon>Pezizomycotina</taxon>
        <taxon>Sordariomycetes</taxon>
        <taxon>Sordariomycetidae</taxon>
        <taxon>Sordariales</taxon>
        <taxon>Schizotheciaceae</taxon>
        <taxon>Schizothecium</taxon>
    </lineage>
</organism>
<dbReference type="InterPro" id="IPR024535">
    <property type="entry name" value="RHGA/B-epi-like_pectate_lyase"/>
</dbReference>
<evidence type="ECO:0000256" key="2">
    <source>
        <dbReference type="SAM" id="SignalP"/>
    </source>
</evidence>
<dbReference type="Pfam" id="PF12708">
    <property type="entry name" value="Pect-lyase_RHGA_epim"/>
    <property type="match status" value="2"/>
</dbReference>
<dbReference type="GO" id="GO:0016829">
    <property type="term" value="F:lyase activity"/>
    <property type="evidence" value="ECO:0007669"/>
    <property type="project" value="UniProtKB-KW"/>
</dbReference>
<feature type="region of interest" description="Disordered" evidence="1">
    <location>
        <begin position="364"/>
        <end position="390"/>
    </location>
</feature>
<dbReference type="Gene3D" id="2.160.20.10">
    <property type="entry name" value="Single-stranded right-handed beta-helix, Pectin lyase-like"/>
    <property type="match status" value="2"/>
</dbReference>
<dbReference type="Proteomes" id="UP001172155">
    <property type="component" value="Unassembled WGS sequence"/>
</dbReference>
<gene>
    <name evidence="4" type="ORF">B0T18DRAFT_454269</name>
</gene>
<sequence length="1563" mass="168937">MASFLLWYAACLVALLAWHPSSRATAQYNQNFQAIRLADPLKAGAFYDGYKYRAIDDPLIPWRTVIDLRKESINLHYNCHYMTNICQNLRNFAATVRGQNLHPGHPIPAGTFTYDFDVSDSGANSRADIRRDQSCPTGWKGKHQCPEKVGQQPVWRHDGPWWTNDLEDGTTNNILQHKRNSQKQVIKYSQVRYSCEEWPPASWVEGGNGLNYNQPASTFCAGFPCFDPRANNKPGLKLKAEQTWQGQAHAKLRDVLLDDIARRNPEFPWHNPGQPQKDVAFFQFAAFDKTADGIAATIFTDNEIVQTPTSNSTEGKPLVQKASAVDIARARSIVAEAIAASAELNKARLENPARNRYRLQPGTVIGGETVGKRDARFPRRQDSDDTAAPAPPPLLEITDEIAQAAALVAEADAVAPEGGNLTSPASSNITRRAPVRGTYWMETIGRRGTVPWGDDPTYKVFRNVLDYGATGNGVTDDTAAIKAAMNDGGRCGEKCNGSTLKNAIVYFPPGTYLISSTIPLPFGTQVIGDALDRPLLIASSSFVGLGVLSTSEYTGGGIGPDGLDQQWYVNTANFYRQIRNVIIDVRDAPASEFTTCLHYQIAQATSLQNVELRAGPGSKGMFAENGSGGQISDVVFKGGDVGIYGGNQQFTAQRLRFEDCDVGVHVIWDWGWVWKSIIMSNVGVGFRFAPIDASGSVGSASIMDSSFSNVGTVIINQPPSPAVGSSTTGLVLDNVVLSGVTTVVADTSGTVHLSGSGQSRIDQWVQGPVYSGSASARSFSTGGKIGRYRREWGLLDDNGAYFERPKPQYEERPVGDFLHVKDFGAVGDGQTDDSDALQRALYASQGNILFIDAGSYILTKTVVVPAGARVVGETWSQLVASGPSFADATHPMVMLRVGATPGQAGNVELQDLIFTTKGPMAGAVLVEWNMAADAKGSAGMWDCHARIGGATGTDLTPDECPALRSGTAPNCNAASLMMHIKPGSSGYFENMWLWVADHDIDDPDLVDANNTMVQNSVYVARGLLIESTAPTWLYGTSSEHAVYYQYNFHNAANIFAGMIQTESPYYQPTPPPPAPFANAVGLFPGDPTYTCAPNDEFSGCDESWGVIIRGCEDIFIAGAGLYSWFSTYTQECIGGQQCQKAMMLLEGNHASVRFQHLVTIGVKHMAVMEGQGILAADNLNVDAHPFWSQISILDVASDGDQFNDVIWVDPDIWNQDEPTFSCVPPCRVRIPAYTGATSVVNFPLMTVSKDAWTSTITNAAGGGLNRRTTEFGEIWPVPATTSNWPVVVYTGPDGKTSTASPTTAFPTPVPSIGPNAPAPADGAWPARPLIALRAAVDPNQQLADMAKDALCRHWTANPENWDMARLNECPGFYSTELPHGEIPIGGGWGWDVPEIVGADGMLSGGENIFCELPPSTTTATTTRTSEPSPTASPADPGQNELHCFKSGKVMSNVRLKNGRRSACNDIQAQAARAGSGSLKRQSGGELKGGYKYESTLQQNGGTEEILITFEVFPGCAWTFNMDECLRYLATPVDSCNCERLDDKQGGWGKNNCVGWMVDPNHTW</sequence>
<dbReference type="SUPFAM" id="SSF51126">
    <property type="entry name" value="Pectin lyase-like"/>
    <property type="match status" value="2"/>
</dbReference>
<dbReference type="InterPro" id="IPR039279">
    <property type="entry name" value="QRT3-like"/>
</dbReference>
<dbReference type="InterPro" id="IPR012334">
    <property type="entry name" value="Pectin_lyas_fold"/>
</dbReference>
<feature type="compositionally biased region" description="Basic and acidic residues" evidence="1">
    <location>
        <begin position="370"/>
        <end position="383"/>
    </location>
</feature>